<sequence>MKMIKAATEEQEKYAEHVATHLREHMLPMFFSHQYQRELVNMDILELTNLRTYSMKEVMELTCAIHTLSIVLERMYRGEDTTHLRTIFKRNQQMLHGLQVNFPFDYVDFILVNDTTLDCSIELSSYVM</sequence>
<reference evidence="1 2" key="1">
    <citation type="submission" date="2013-08" db="EMBL/GenBank/DDBJ databases">
        <authorList>
            <person name="Huang J."/>
            <person name="Wang G."/>
        </authorList>
    </citation>
    <scope>NUCLEOTIDE SEQUENCE [LARGE SCALE GENOMIC DNA]</scope>
    <source>
        <strain evidence="1 2">JSM 076056</strain>
    </source>
</reference>
<dbReference type="InterPro" id="IPR020355">
    <property type="entry name" value="Uncharacterised_YhcU"/>
</dbReference>
<dbReference type="Proteomes" id="UP000030528">
    <property type="component" value="Unassembled WGS sequence"/>
</dbReference>
<evidence type="ECO:0000313" key="1">
    <source>
        <dbReference type="EMBL" id="KGX92062.1"/>
    </source>
</evidence>
<organism evidence="1 2">
    <name type="scientific">Pontibacillus halophilus JSM 076056 = DSM 19796</name>
    <dbReference type="NCBI Taxonomy" id="1385510"/>
    <lineage>
        <taxon>Bacteria</taxon>
        <taxon>Bacillati</taxon>
        <taxon>Bacillota</taxon>
        <taxon>Bacilli</taxon>
        <taxon>Bacillales</taxon>
        <taxon>Bacillaceae</taxon>
        <taxon>Pontibacillus</taxon>
    </lineage>
</organism>
<dbReference type="Pfam" id="PF17326">
    <property type="entry name" value="DUF5365"/>
    <property type="match status" value="1"/>
</dbReference>
<dbReference type="RefSeq" id="WP_026799390.1">
    <property type="nucleotide sequence ID" value="NZ_AULI01000002.1"/>
</dbReference>
<dbReference type="eggNOG" id="ENOG5032XB2">
    <property type="taxonomic scope" value="Bacteria"/>
</dbReference>
<proteinExistence type="predicted"/>
<dbReference type="EMBL" id="AVPE01000008">
    <property type="protein sequence ID" value="KGX92062.1"/>
    <property type="molecule type" value="Genomic_DNA"/>
</dbReference>
<protein>
    <submittedName>
        <fullName evidence="1">Uncharacterized protein</fullName>
    </submittedName>
</protein>
<dbReference type="AlphaFoldDB" id="A0A0A5I8B1"/>
<accession>A0A0A5I8B1</accession>
<dbReference type="STRING" id="1385510.GCA_000425205_00606"/>
<gene>
    <name evidence="1" type="ORF">N781_02650</name>
</gene>
<dbReference type="OrthoDB" id="2966549at2"/>
<name>A0A0A5I8B1_9BACI</name>
<keyword evidence="2" id="KW-1185">Reference proteome</keyword>
<comment type="caution">
    <text evidence="1">The sequence shown here is derived from an EMBL/GenBank/DDBJ whole genome shotgun (WGS) entry which is preliminary data.</text>
</comment>
<evidence type="ECO:0000313" key="2">
    <source>
        <dbReference type="Proteomes" id="UP000030528"/>
    </source>
</evidence>